<dbReference type="EMBL" id="LAZR01007662">
    <property type="protein sequence ID" value="KKM83797.1"/>
    <property type="molecule type" value="Genomic_DNA"/>
</dbReference>
<name>A0A0F9NRG1_9ZZZZ</name>
<comment type="caution">
    <text evidence="1">The sequence shown here is derived from an EMBL/GenBank/DDBJ whole genome shotgun (WGS) entry which is preliminary data.</text>
</comment>
<sequence>MGSVGFPMGLAEMQDIAMQGEDWPPKQETEQCNGYE</sequence>
<gene>
    <name evidence="1" type="ORF">LCGC14_1305750</name>
</gene>
<proteinExistence type="predicted"/>
<evidence type="ECO:0000313" key="1">
    <source>
        <dbReference type="EMBL" id="KKM83797.1"/>
    </source>
</evidence>
<dbReference type="AlphaFoldDB" id="A0A0F9NRG1"/>
<reference evidence="1" key="1">
    <citation type="journal article" date="2015" name="Nature">
        <title>Complex archaea that bridge the gap between prokaryotes and eukaryotes.</title>
        <authorList>
            <person name="Spang A."/>
            <person name="Saw J.H."/>
            <person name="Jorgensen S.L."/>
            <person name="Zaremba-Niedzwiedzka K."/>
            <person name="Martijn J."/>
            <person name="Lind A.E."/>
            <person name="van Eijk R."/>
            <person name="Schleper C."/>
            <person name="Guy L."/>
            <person name="Ettema T.J."/>
        </authorList>
    </citation>
    <scope>NUCLEOTIDE SEQUENCE</scope>
</reference>
<protein>
    <submittedName>
        <fullName evidence="1">Uncharacterized protein</fullName>
    </submittedName>
</protein>
<organism evidence="1">
    <name type="scientific">marine sediment metagenome</name>
    <dbReference type="NCBI Taxonomy" id="412755"/>
    <lineage>
        <taxon>unclassified sequences</taxon>
        <taxon>metagenomes</taxon>
        <taxon>ecological metagenomes</taxon>
    </lineage>
</organism>
<accession>A0A0F9NRG1</accession>